<dbReference type="OrthoDB" id="9806939at2"/>
<dbReference type="SUPFAM" id="SSF111369">
    <property type="entry name" value="HlyD-like secretion proteins"/>
    <property type="match status" value="1"/>
</dbReference>
<dbReference type="InterPro" id="IPR006143">
    <property type="entry name" value="RND_pump_MFP"/>
</dbReference>
<dbReference type="Gene3D" id="1.10.287.470">
    <property type="entry name" value="Helix hairpin bin"/>
    <property type="match status" value="1"/>
</dbReference>
<dbReference type="RefSeq" id="WP_115330070.1">
    <property type="nucleotide sequence ID" value="NZ_CAAAHP010000009.1"/>
</dbReference>
<dbReference type="Gene3D" id="2.40.30.170">
    <property type="match status" value="1"/>
</dbReference>
<dbReference type="AlphaFoldDB" id="A0A378JGP3"/>
<dbReference type="GO" id="GO:1990281">
    <property type="term" value="C:efflux pump complex"/>
    <property type="evidence" value="ECO:0007669"/>
    <property type="project" value="TreeGrafter"/>
</dbReference>
<dbReference type="Pfam" id="PF25989">
    <property type="entry name" value="YknX_C"/>
    <property type="match status" value="1"/>
</dbReference>
<comment type="similarity">
    <text evidence="1">Belongs to the membrane fusion protein (MFP) (TC 8.A.1) family.</text>
</comment>
<dbReference type="PANTHER" id="PTHR30469">
    <property type="entry name" value="MULTIDRUG RESISTANCE PROTEIN MDTA"/>
    <property type="match status" value="1"/>
</dbReference>
<dbReference type="InterPro" id="IPR058637">
    <property type="entry name" value="YknX-like_C"/>
</dbReference>
<keyword evidence="2" id="KW-0812">Transmembrane</keyword>
<proteinExistence type="inferred from homology"/>
<dbReference type="PANTHER" id="PTHR30469:SF15">
    <property type="entry name" value="HLYD FAMILY OF SECRETION PROTEINS"/>
    <property type="match status" value="1"/>
</dbReference>
<feature type="domain" description="YknX-like C-terminal permuted SH3-like" evidence="3">
    <location>
        <begin position="269"/>
        <end position="335"/>
    </location>
</feature>
<dbReference type="Gene3D" id="2.40.420.20">
    <property type="match status" value="1"/>
</dbReference>
<organism evidence="4 5">
    <name type="scientific">Legionella busanensis</name>
    <dbReference type="NCBI Taxonomy" id="190655"/>
    <lineage>
        <taxon>Bacteria</taxon>
        <taxon>Pseudomonadati</taxon>
        <taxon>Pseudomonadota</taxon>
        <taxon>Gammaproteobacteria</taxon>
        <taxon>Legionellales</taxon>
        <taxon>Legionellaceae</taxon>
        <taxon>Legionella</taxon>
    </lineage>
</organism>
<evidence type="ECO:0000313" key="5">
    <source>
        <dbReference type="Proteomes" id="UP000254794"/>
    </source>
</evidence>
<protein>
    <submittedName>
        <fullName evidence="4">Efflux protein</fullName>
    </submittedName>
</protein>
<keyword evidence="2" id="KW-0472">Membrane</keyword>
<dbReference type="Gene3D" id="2.40.50.100">
    <property type="match status" value="1"/>
</dbReference>
<reference evidence="4 5" key="1">
    <citation type="submission" date="2018-06" db="EMBL/GenBank/DDBJ databases">
        <authorList>
            <consortium name="Pathogen Informatics"/>
            <person name="Doyle S."/>
        </authorList>
    </citation>
    <scope>NUCLEOTIDE SEQUENCE [LARGE SCALE GENOMIC DNA]</scope>
    <source>
        <strain evidence="4 5">NCTC13316</strain>
    </source>
</reference>
<accession>A0A378JGP3</accession>
<evidence type="ECO:0000259" key="3">
    <source>
        <dbReference type="Pfam" id="PF25989"/>
    </source>
</evidence>
<evidence type="ECO:0000256" key="2">
    <source>
        <dbReference type="SAM" id="Phobius"/>
    </source>
</evidence>
<dbReference type="EMBL" id="UGOD01000001">
    <property type="protein sequence ID" value="STX50345.1"/>
    <property type="molecule type" value="Genomic_DNA"/>
</dbReference>
<feature type="transmembrane region" description="Helical" evidence="2">
    <location>
        <begin position="7"/>
        <end position="27"/>
    </location>
</feature>
<keyword evidence="2" id="KW-1133">Transmembrane helix</keyword>
<dbReference type="GO" id="GO:0015562">
    <property type="term" value="F:efflux transmembrane transporter activity"/>
    <property type="evidence" value="ECO:0007669"/>
    <property type="project" value="TreeGrafter"/>
</dbReference>
<evidence type="ECO:0000256" key="1">
    <source>
        <dbReference type="ARBA" id="ARBA00009477"/>
    </source>
</evidence>
<dbReference type="NCBIfam" id="TIGR01730">
    <property type="entry name" value="RND_mfp"/>
    <property type="match status" value="1"/>
</dbReference>
<sequence>MTLNKKKWLIFFILLITITIVISIYSYKKKVTRGLDQPKLVEVNLLGKAEIEETVHLLGTINPKHVTLLIAKNHGTLDTLIPTGHKVRKGDLIAQINNPDIENNLELTQGSVTIAKNQYERLLSLLKTGYVSSKEVEEKKQTWLDAQKELSKAKIELDTLRFYAPFDGIVGAYKKKEGTQVNTGDSIVTIYDPSTLVVDFDIPCTNTSAFYEGQLVRIFNMPYKLSHLQKMIDEDSHMCPADVTISCKDCLIGASTEVELVLKGKKDTIVVPEQAIFLRNSKPHVYIVKDNVIELVPVTTGIKNKSQIEVTSGLKFGQQLVVKGLERLYPGLKVAIYHA</sequence>
<gene>
    <name evidence="4" type="primary">mdtE_1</name>
    <name evidence="4" type="ORF">NCTC13316_00421</name>
</gene>
<name>A0A378JGP3_9GAMM</name>
<keyword evidence="5" id="KW-1185">Reference proteome</keyword>
<dbReference type="Proteomes" id="UP000254794">
    <property type="component" value="Unassembled WGS sequence"/>
</dbReference>
<evidence type="ECO:0000313" key="4">
    <source>
        <dbReference type="EMBL" id="STX50345.1"/>
    </source>
</evidence>